<dbReference type="InterPro" id="IPR057169">
    <property type="entry name" value="DUF7847"/>
</dbReference>
<evidence type="ECO:0000256" key="1">
    <source>
        <dbReference type="SAM" id="MobiDB-lite"/>
    </source>
</evidence>
<reference evidence="4 5" key="1">
    <citation type="submission" date="2018-03" db="EMBL/GenBank/DDBJ databases">
        <title>Aquarubrobacter algicola gen. nov., sp. nov., a novel actinobacterium isolated from shallow eutrophic lake during the end of cyanobacterial harmful algal blooms.</title>
        <authorList>
            <person name="Chun S.J."/>
        </authorList>
    </citation>
    <scope>NUCLEOTIDE SEQUENCE [LARGE SCALE GENOMIC DNA]</scope>
    <source>
        <strain evidence="4 5">Seoho-28</strain>
    </source>
</reference>
<keyword evidence="5" id="KW-1185">Reference proteome</keyword>
<feature type="region of interest" description="Disordered" evidence="1">
    <location>
        <begin position="241"/>
        <end position="293"/>
    </location>
</feature>
<organism evidence="4 5">
    <name type="scientific">Paraconexibacter algicola</name>
    <dbReference type="NCBI Taxonomy" id="2133960"/>
    <lineage>
        <taxon>Bacteria</taxon>
        <taxon>Bacillati</taxon>
        <taxon>Actinomycetota</taxon>
        <taxon>Thermoleophilia</taxon>
        <taxon>Solirubrobacterales</taxon>
        <taxon>Paraconexibacteraceae</taxon>
        <taxon>Paraconexibacter</taxon>
    </lineage>
</organism>
<dbReference type="EMBL" id="PYYB01000004">
    <property type="protein sequence ID" value="PTL54781.1"/>
    <property type="molecule type" value="Genomic_DNA"/>
</dbReference>
<evidence type="ECO:0000313" key="5">
    <source>
        <dbReference type="Proteomes" id="UP000240739"/>
    </source>
</evidence>
<accession>A0A2T4UC63</accession>
<keyword evidence="2" id="KW-0472">Membrane</keyword>
<name>A0A2T4UC63_9ACTN</name>
<dbReference type="Proteomes" id="UP000240739">
    <property type="component" value="Unassembled WGS sequence"/>
</dbReference>
<feature type="compositionally biased region" description="Pro residues" evidence="1">
    <location>
        <begin position="276"/>
        <end position="293"/>
    </location>
</feature>
<dbReference type="Pfam" id="PF25231">
    <property type="entry name" value="DUF7847"/>
    <property type="match status" value="1"/>
</dbReference>
<feature type="transmembrane region" description="Helical" evidence="2">
    <location>
        <begin position="169"/>
        <end position="195"/>
    </location>
</feature>
<comment type="caution">
    <text evidence="4">The sequence shown here is derived from an EMBL/GenBank/DDBJ whole genome shotgun (WGS) entry which is preliminary data.</text>
</comment>
<feature type="domain" description="DUF7847" evidence="3">
    <location>
        <begin position="116"/>
        <end position="211"/>
    </location>
</feature>
<feature type="transmembrane region" description="Helical" evidence="2">
    <location>
        <begin position="107"/>
        <end position="131"/>
    </location>
</feature>
<evidence type="ECO:0000259" key="3">
    <source>
        <dbReference type="Pfam" id="PF25231"/>
    </source>
</evidence>
<gene>
    <name evidence="4" type="ORF">C7Y72_19500</name>
</gene>
<keyword evidence="2" id="KW-0812">Transmembrane</keyword>
<evidence type="ECO:0000256" key="2">
    <source>
        <dbReference type="SAM" id="Phobius"/>
    </source>
</evidence>
<dbReference type="AlphaFoldDB" id="A0A2T4UC63"/>
<keyword evidence="2" id="KW-1133">Transmembrane helix</keyword>
<proteinExistence type="predicted"/>
<feature type="transmembrane region" description="Helical" evidence="2">
    <location>
        <begin position="20"/>
        <end position="42"/>
    </location>
</feature>
<protein>
    <recommendedName>
        <fullName evidence="3">DUF7847 domain-containing protein</fullName>
    </recommendedName>
</protein>
<dbReference type="OrthoDB" id="121140at2"/>
<feature type="transmembrane region" description="Helical" evidence="2">
    <location>
        <begin position="207"/>
        <end position="231"/>
    </location>
</feature>
<evidence type="ECO:0000313" key="4">
    <source>
        <dbReference type="EMBL" id="PTL54781.1"/>
    </source>
</evidence>
<sequence length="293" mass="29994">MNLTSDRSLGQLLDTSFALYRAHLGLFLLLAAGVVIPVDLIVGGIGLGQLTAGYDESPSAAETLVPSAVSALVTVPLITAMQVRAILAIEQGRTPTAGEAVREGLDVFTPLLVVVVLAGLVTILGFLALIIPGIYLLTHLAVAAQVVAVEGRTGGEALRRSFELVRGNAWWTLGVLLVINLLAGIVGGIATLPAVGLAESSDSALPLLIAAIIVEPFTLSFQALATTVLFFTLVARSTGVGAADGPSGAGPGTAPSQDDAFRAPEAPWQPPGFTDLPPPPRPPAGWEPPRPGS</sequence>
<dbReference type="RefSeq" id="WP_107570881.1">
    <property type="nucleotide sequence ID" value="NZ_PYYB01000004.1"/>
</dbReference>